<gene>
    <name evidence="3" type="ORF">JFN88_12375</name>
</gene>
<evidence type="ECO:0000259" key="2">
    <source>
        <dbReference type="Pfam" id="PF13439"/>
    </source>
</evidence>
<dbReference type="CDD" id="cd03801">
    <property type="entry name" value="GT4_PimA-like"/>
    <property type="match status" value="1"/>
</dbReference>
<protein>
    <submittedName>
        <fullName evidence="3">Glycosyltransferase family 4 protein</fullName>
    </submittedName>
</protein>
<dbReference type="Pfam" id="PF13439">
    <property type="entry name" value="Glyco_transf_4"/>
    <property type="match status" value="1"/>
</dbReference>
<dbReference type="InterPro" id="IPR028098">
    <property type="entry name" value="Glyco_trans_4-like_N"/>
</dbReference>
<keyword evidence="4" id="KW-1185">Reference proteome</keyword>
<dbReference type="PANTHER" id="PTHR45947">
    <property type="entry name" value="SULFOQUINOVOSYL TRANSFERASE SQD2"/>
    <property type="match status" value="1"/>
</dbReference>
<dbReference type="AlphaFoldDB" id="A0A934J7Y1"/>
<sequence length="410" mass="46612">MKILLATYWPVPHLGGVWPYMEQLKMGLEALGHEVDLLGYGDVSGNLVYIVNQGRQIDTDPLLPVLKAKLRPDLYPVLYEHVLIEYTEFRRYAYELAVAYLGIESYDVIHTQDIFSTVAIDRIRHSHTALVASIHGCVAHEMRYHLATDEFNTPTSHIARTYFDWMEHNGGSAAEYTVLANNWMKNNLSQEFRVAPDSLKVFQYGYDIPKFLDGMKASSELRRPPGKKVIVYTGRLVELKGVHHLLAALAQLKAVRQDWVCWIVGDGDKATELTQQCLMNGLEDMVVFWGRRDDIPALLGQSDIYVLPSLIENQPMSIIEAQLAGLAIITTNAGGLPEMTEHRVTGLLTPVGDPNSLFQAFDELLKNNKLRRLLGARAHKWAMRHWSMSTMVQRMTSVYEQAIHKRKNRR</sequence>
<dbReference type="EMBL" id="JAELUP010000065">
    <property type="protein sequence ID" value="MBJ6362062.1"/>
    <property type="molecule type" value="Genomic_DNA"/>
</dbReference>
<reference evidence="3" key="1">
    <citation type="submission" date="2020-12" db="EMBL/GenBank/DDBJ databases">
        <authorList>
            <person name="Huq M.A."/>
        </authorList>
    </citation>
    <scope>NUCLEOTIDE SEQUENCE</scope>
    <source>
        <strain evidence="3">MAHUQ-46</strain>
    </source>
</reference>
<evidence type="ECO:0000259" key="1">
    <source>
        <dbReference type="Pfam" id="PF00534"/>
    </source>
</evidence>
<feature type="domain" description="Glycosyl transferase family 1" evidence="1">
    <location>
        <begin position="220"/>
        <end position="381"/>
    </location>
</feature>
<dbReference type="InterPro" id="IPR001296">
    <property type="entry name" value="Glyco_trans_1"/>
</dbReference>
<dbReference type="Gene3D" id="3.40.50.2000">
    <property type="entry name" value="Glycogen Phosphorylase B"/>
    <property type="match status" value="2"/>
</dbReference>
<comment type="caution">
    <text evidence="3">The sequence shown here is derived from an EMBL/GenBank/DDBJ whole genome shotgun (WGS) entry which is preliminary data.</text>
</comment>
<proteinExistence type="predicted"/>
<dbReference type="Proteomes" id="UP000640274">
    <property type="component" value="Unassembled WGS sequence"/>
</dbReference>
<evidence type="ECO:0000313" key="4">
    <source>
        <dbReference type="Proteomes" id="UP000640274"/>
    </source>
</evidence>
<dbReference type="GO" id="GO:0016758">
    <property type="term" value="F:hexosyltransferase activity"/>
    <property type="evidence" value="ECO:0007669"/>
    <property type="project" value="TreeGrafter"/>
</dbReference>
<feature type="domain" description="Glycosyltransferase subfamily 4-like N-terminal" evidence="2">
    <location>
        <begin position="15"/>
        <end position="207"/>
    </location>
</feature>
<dbReference type="SUPFAM" id="SSF53756">
    <property type="entry name" value="UDP-Glycosyltransferase/glycogen phosphorylase"/>
    <property type="match status" value="1"/>
</dbReference>
<dbReference type="RefSeq" id="WP_199019608.1">
    <property type="nucleotide sequence ID" value="NZ_JAELUP010000065.1"/>
</dbReference>
<organism evidence="3 4">
    <name type="scientific">Paenibacillus roseus</name>
    <dbReference type="NCBI Taxonomy" id="2798579"/>
    <lineage>
        <taxon>Bacteria</taxon>
        <taxon>Bacillati</taxon>
        <taxon>Bacillota</taxon>
        <taxon>Bacilli</taxon>
        <taxon>Bacillales</taxon>
        <taxon>Paenibacillaceae</taxon>
        <taxon>Paenibacillus</taxon>
    </lineage>
</organism>
<name>A0A934J7Y1_9BACL</name>
<dbReference type="PANTHER" id="PTHR45947:SF3">
    <property type="entry name" value="SULFOQUINOVOSYL TRANSFERASE SQD2"/>
    <property type="match status" value="1"/>
</dbReference>
<dbReference type="Pfam" id="PF00534">
    <property type="entry name" value="Glycos_transf_1"/>
    <property type="match status" value="1"/>
</dbReference>
<dbReference type="InterPro" id="IPR050194">
    <property type="entry name" value="Glycosyltransferase_grp1"/>
</dbReference>
<accession>A0A934J7Y1</accession>
<evidence type="ECO:0000313" key="3">
    <source>
        <dbReference type="EMBL" id="MBJ6362062.1"/>
    </source>
</evidence>